<dbReference type="AlphaFoldDB" id="A0A0C9UXJ9"/>
<evidence type="ECO:0000313" key="2">
    <source>
        <dbReference type="Proteomes" id="UP000054279"/>
    </source>
</evidence>
<dbReference type="Proteomes" id="UP000054279">
    <property type="component" value="Unassembled WGS sequence"/>
</dbReference>
<gene>
    <name evidence="1" type="ORF">M422DRAFT_268457</name>
</gene>
<evidence type="ECO:0000313" key="1">
    <source>
        <dbReference type="EMBL" id="KIJ30101.1"/>
    </source>
</evidence>
<accession>A0A0C9UXJ9</accession>
<protein>
    <submittedName>
        <fullName evidence="1">Uncharacterized protein</fullName>
    </submittedName>
</protein>
<reference evidence="1 2" key="1">
    <citation type="submission" date="2014-06" db="EMBL/GenBank/DDBJ databases">
        <title>Evolutionary Origins and Diversification of the Mycorrhizal Mutualists.</title>
        <authorList>
            <consortium name="DOE Joint Genome Institute"/>
            <consortium name="Mycorrhizal Genomics Consortium"/>
            <person name="Kohler A."/>
            <person name="Kuo A."/>
            <person name="Nagy L.G."/>
            <person name="Floudas D."/>
            <person name="Copeland A."/>
            <person name="Barry K.W."/>
            <person name="Cichocki N."/>
            <person name="Veneault-Fourrey C."/>
            <person name="LaButti K."/>
            <person name="Lindquist E.A."/>
            <person name="Lipzen A."/>
            <person name="Lundell T."/>
            <person name="Morin E."/>
            <person name="Murat C."/>
            <person name="Riley R."/>
            <person name="Ohm R."/>
            <person name="Sun H."/>
            <person name="Tunlid A."/>
            <person name="Henrissat B."/>
            <person name="Grigoriev I.V."/>
            <person name="Hibbett D.S."/>
            <person name="Martin F."/>
        </authorList>
    </citation>
    <scope>NUCLEOTIDE SEQUENCE [LARGE SCALE GENOMIC DNA]</scope>
    <source>
        <strain evidence="1 2">SS14</strain>
    </source>
</reference>
<name>A0A0C9UXJ9_SPHS4</name>
<sequence>MYSSDDASSNEKDAFFWSYPTPRHSLPATRTSQPRHTTPLYSYLSKLFSDSMVSKIVPTFPGSLTATALDAWRAQCEDAFAIHVSTKTEKTLPLNAVTKIRATGMQVPPLNPAFTAGLGL</sequence>
<keyword evidence="2" id="KW-1185">Reference proteome</keyword>
<organism evidence="1 2">
    <name type="scientific">Sphaerobolus stellatus (strain SS14)</name>
    <dbReference type="NCBI Taxonomy" id="990650"/>
    <lineage>
        <taxon>Eukaryota</taxon>
        <taxon>Fungi</taxon>
        <taxon>Dikarya</taxon>
        <taxon>Basidiomycota</taxon>
        <taxon>Agaricomycotina</taxon>
        <taxon>Agaricomycetes</taxon>
        <taxon>Phallomycetidae</taxon>
        <taxon>Geastrales</taxon>
        <taxon>Sphaerobolaceae</taxon>
        <taxon>Sphaerobolus</taxon>
    </lineage>
</organism>
<proteinExistence type="predicted"/>
<dbReference type="EMBL" id="KN837269">
    <property type="protein sequence ID" value="KIJ30101.1"/>
    <property type="molecule type" value="Genomic_DNA"/>
</dbReference>
<dbReference type="HOGENOM" id="CLU_2051136_0_0_1"/>